<evidence type="ECO:0000313" key="9">
    <source>
        <dbReference type="Proteomes" id="UP000034947"/>
    </source>
</evidence>
<comment type="caution">
    <text evidence="8">The sequence shown here is derived from an EMBL/GenBank/DDBJ whole genome shotgun (WGS) entry which is preliminary data.</text>
</comment>
<comment type="subcellular location">
    <subcellularLocation>
        <location evidence="1">Cell membrane</location>
        <topology evidence="1">Multi-pass membrane protein</topology>
    </subcellularLocation>
</comment>
<evidence type="ECO:0000256" key="2">
    <source>
        <dbReference type="ARBA" id="ARBA00022475"/>
    </source>
</evidence>
<feature type="compositionally biased region" description="Basic residues" evidence="6">
    <location>
        <begin position="21"/>
        <end position="30"/>
    </location>
</feature>
<evidence type="ECO:0000259" key="7">
    <source>
        <dbReference type="Pfam" id="PF09924"/>
    </source>
</evidence>
<dbReference type="InterPro" id="IPR051211">
    <property type="entry name" value="PG_lysyltransferase"/>
</dbReference>
<feature type="compositionally biased region" description="Basic and acidic residues" evidence="6">
    <location>
        <begin position="1"/>
        <end position="14"/>
    </location>
</feature>
<dbReference type="InterPro" id="IPR024320">
    <property type="entry name" value="LPG_synthase_C"/>
</dbReference>
<evidence type="ECO:0000313" key="8">
    <source>
        <dbReference type="EMBL" id="KKK15256.1"/>
    </source>
</evidence>
<dbReference type="EMBL" id="JYKN01002756">
    <property type="protein sequence ID" value="KKK15256.1"/>
    <property type="molecule type" value="Genomic_DNA"/>
</dbReference>
<keyword evidence="2" id="KW-1003">Cell membrane</keyword>
<dbReference type="Proteomes" id="UP000034947">
    <property type="component" value="Unassembled WGS sequence"/>
</dbReference>
<evidence type="ECO:0000256" key="3">
    <source>
        <dbReference type="ARBA" id="ARBA00022692"/>
    </source>
</evidence>
<dbReference type="VEuPathDB" id="FungiDB:P175DRAFT_0512724"/>
<accession>A0A0F8UWR7</accession>
<keyword evidence="4" id="KW-1133">Transmembrane helix</keyword>
<feature type="region of interest" description="Disordered" evidence="6">
    <location>
        <begin position="1"/>
        <end position="31"/>
    </location>
</feature>
<dbReference type="OrthoDB" id="5421852at2759"/>
<dbReference type="GO" id="GO:0016755">
    <property type="term" value="F:aminoacyltransferase activity"/>
    <property type="evidence" value="ECO:0007669"/>
    <property type="project" value="TreeGrafter"/>
</dbReference>
<keyword evidence="9" id="KW-1185">Reference proteome</keyword>
<proteinExistence type="predicted"/>
<keyword evidence="3" id="KW-0812">Transmembrane</keyword>
<reference evidence="8 9" key="1">
    <citation type="submission" date="2015-02" db="EMBL/GenBank/DDBJ databases">
        <title>Draft Genome Sequences of Two Closely-Related Aflatoxigenic Aspergillus Species Obtained from the Cote d'Ivoire.</title>
        <authorList>
            <person name="Moore G.G."/>
            <person name="Beltz S.B."/>
            <person name="Mack B.M."/>
        </authorList>
    </citation>
    <scope>NUCLEOTIDE SEQUENCE [LARGE SCALE GENOMIC DNA]</scope>
    <source>
        <strain evidence="8 9">SRRC1432</strain>
    </source>
</reference>
<dbReference type="GO" id="GO:0005886">
    <property type="term" value="C:plasma membrane"/>
    <property type="evidence" value="ECO:0007669"/>
    <property type="project" value="UniProtKB-SubCell"/>
</dbReference>
<dbReference type="PANTHER" id="PTHR34697">
    <property type="entry name" value="PHOSPHATIDYLGLYCEROL LYSYLTRANSFERASE"/>
    <property type="match status" value="1"/>
</dbReference>
<dbReference type="Pfam" id="PF09924">
    <property type="entry name" value="LPG_synthase_C"/>
    <property type="match status" value="1"/>
</dbReference>
<evidence type="ECO:0000256" key="5">
    <source>
        <dbReference type="ARBA" id="ARBA00023136"/>
    </source>
</evidence>
<organism evidence="8 9">
    <name type="scientific">Aspergillus ochraceoroseus</name>
    <dbReference type="NCBI Taxonomy" id="138278"/>
    <lineage>
        <taxon>Eukaryota</taxon>
        <taxon>Fungi</taxon>
        <taxon>Dikarya</taxon>
        <taxon>Ascomycota</taxon>
        <taxon>Pezizomycotina</taxon>
        <taxon>Eurotiomycetes</taxon>
        <taxon>Eurotiomycetidae</taxon>
        <taxon>Eurotiales</taxon>
        <taxon>Aspergillaceae</taxon>
        <taxon>Aspergillus</taxon>
        <taxon>Aspergillus subgen. Nidulantes</taxon>
    </lineage>
</organism>
<evidence type="ECO:0000256" key="1">
    <source>
        <dbReference type="ARBA" id="ARBA00004651"/>
    </source>
</evidence>
<evidence type="ECO:0000256" key="6">
    <source>
        <dbReference type="SAM" id="MobiDB-lite"/>
    </source>
</evidence>
<name>A0A0F8UWR7_9EURO</name>
<gene>
    <name evidence="8" type="ORF">AOCH_000391</name>
</gene>
<evidence type="ECO:0000256" key="4">
    <source>
        <dbReference type="ARBA" id="ARBA00022989"/>
    </source>
</evidence>
<keyword evidence="5" id="KW-0472">Membrane</keyword>
<feature type="domain" description="Phosphatidylglycerol lysyltransferase C-terminal" evidence="7">
    <location>
        <begin position="155"/>
        <end position="442"/>
    </location>
</feature>
<protein>
    <recommendedName>
        <fullName evidence="7">Phosphatidylglycerol lysyltransferase C-terminal domain-containing protein</fullName>
    </recommendedName>
</protein>
<dbReference type="GO" id="GO:0055091">
    <property type="term" value="P:phospholipid homeostasis"/>
    <property type="evidence" value="ECO:0007669"/>
    <property type="project" value="TreeGrafter"/>
</dbReference>
<dbReference type="AlphaFoldDB" id="A0A0F8UWR7"/>
<dbReference type="PANTHER" id="PTHR34697:SF2">
    <property type="entry name" value="PHOSPHATIDYLGLYCEROL LYSYLTRANSFERASE"/>
    <property type="match status" value="1"/>
</dbReference>
<sequence>MQSRKNEGAEDFKDPPNASKPGKKQPHVPKKLLSETVGKLLTRELDNYFAPREQGLCCLLAVHHPPHSISSGRSDSGEHTDVTAAFPLGLGNQNFSCPNLPQRRDYRPVKSSRHRLRMLTASVKFKSSSPAEDPATNETNILPIVETLATHYGRASHMVILDPSYRFFVTKSRTGALCYKLQDDVAIVTGDPLCESDLFSNVLDEFEGYRKKHGWKLAFIGISSTFVKYARQRRWTTIEFGVERVLNPMTNDVLMEQCGKRIIVQNKQLLHPAKRNLSLRIYIPSCEQDLCLEKELSNIYNEWRRRRSGITQAFVTVYDLFDFPHLMVYIYTCSAEGKANGFVALRWIGAHQGYHLDPCVTAPEAPKGVSDLLIYSTLVFLKQEEISYLSLGFEPLGDLKEITGMPVLLDRLTRSINRRVFQKFQFKGKKAHSDKFRPDEEQESPLYVVLPTGIFDIRQVFAVLHTANIHIRKLI</sequence>